<evidence type="ECO:0000259" key="2">
    <source>
        <dbReference type="Pfam" id="PF18962"/>
    </source>
</evidence>
<comment type="caution">
    <text evidence="3">The sequence shown here is derived from an EMBL/GenBank/DDBJ whole genome shotgun (WGS) entry which is preliminary data.</text>
</comment>
<proteinExistence type="predicted"/>
<accession>A0ABP8NGY6</accession>
<sequence length="344" mass="35035">MKKIFIIFSALFVSAASFGQGIINPGMEAWHSATAGGTPPAAPVPIAAPNAWHGFDSLIIAAGQAFGPFIGSDPATAVWNRQLFEENTFVHGGAAAAKLITVKQDTLGFMPGMVSDAEPTFNPGVIAGGGDPASALSFTGGTSTNLRVNSVTAWVAYMPGKDATTGAFGGDDKGLFNVQALATVGSKTDSVVGLGGVNIDASSSYTSVTANVTYTTTDYNVHTIRITFSSGGGGTSGEALDSSILYVDDVSMLGDPQSVGGVAYNANVVRVYPNPSEGILYLEGPALGGYTCTVSSVTGSVVATQTVKGTEKLDLTAQPAGLYLYTIVSPAGETVQTGKVSIRH</sequence>
<dbReference type="EMBL" id="BAABFA010000015">
    <property type="protein sequence ID" value="GAA4467208.1"/>
    <property type="molecule type" value="Genomic_DNA"/>
</dbReference>
<gene>
    <name evidence="3" type="ORF">GCM10023093_22670</name>
</gene>
<evidence type="ECO:0000313" key="3">
    <source>
        <dbReference type="EMBL" id="GAA4467208.1"/>
    </source>
</evidence>
<evidence type="ECO:0000313" key="4">
    <source>
        <dbReference type="Proteomes" id="UP001500067"/>
    </source>
</evidence>
<keyword evidence="4" id="KW-1185">Reference proteome</keyword>
<name>A0ABP8NGY6_9BACT</name>
<organism evidence="3 4">
    <name type="scientific">Nemorincola caseinilytica</name>
    <dbReference type="NCBI Taxonomy" id="2054315"/>
    <lineage>
        <taxon>Bacteria</taxon>
        <taxon>Pseudomonadati</taxon>
        <taxon>Bacteroidota</taxon>
        <taxon>Chitinophagia</taxon>
        <taxon>Chitinophagales</taxon>
        <taxon>Chitinophagaceae</taxon>
        <taxon>Nemorincola</taxon>
    </lineage>
</organism>
<dbReference type="Gene3D" id="2.60.120.890">
    <property type="entry name" value="BT2081, beta-jelly-roll domain"/>
    <property type="match status" value="1"/>
</dbReference>
<protein>
    <recommendedName>
        <fullName evidence="2">Secretion system C-terminal sorting domain-containing protein</fullName>
    </recommendedName>
</protein>
<dbReference type="InterPro" id="IPR026444">
    <property type="entry name" value="Secre_tail"/>
</dbReference>
<feature type="chain" id="PRO_5046139652" description="Secretion system C-terminal sorting domain-containing protein" evidence="1">
    <location>
        <begin position="20"/>
        <end position="344"/>
    </location>
</feature>
<dbReference type="RefSeq" id="WP_345083252.1">
    <property type="nucleotide sequence ID" value="NZ_BAABFA010000015.1"/>
</dbReference>
<dbReference type="Proteomes" id="UP001500067">
    <property type="component" value="Unassembled WGS sequence"/>
</dbReference>
<feature type="signal peptide" evidence="1">
    <location>
        <begin position="1"/>
        <end position="19"/>
    </location>
</feature>
<keyword evidence="1" id="KW-0732">Signal</keyword>
<feature type="domain" description="Secretion system C-terminal sorting" evidence="2">
    <location>
        <begin position="271"/>
        <end position="335"/>
    </location>
</feature>
<evidence type="ECO:0000256" key="1">
    <source>
        <dbReference type="SAM" id="SignalP"/>
    </source>
</evidence>
<dbReference type="NCBIfam" id="TIGR04183">
    <property type="entry name" value="Por_Secre_tail"/>
    <property type="match status" value="1"/>
</dbReference>
<dbReference type="Pfam" id="PF18962">
    <property type="entry name" value="Por_Secre_tail"/>
    <property type="match status" value="1"/>
</dbReference>
<reference evidence="4" key="1">
    <citation type="journal article" date="2019" name="Int. J. Syst. Evol. Microbiol.">
        <title>The Global Catalogue of Microorganisms (GCM) 10K type strain sequencing project: providing services to taxonomists for standard genome sequencing and annotation.</title>
        <authorList>
            <consortium name="The Broad Institute Genomics Platform"/>
            <consortium name="The Broad Institute Genome Sequencing Center for Infectious Disease"/>
            <person name="Wu L."/>
            <person name="Ma J."/>
        </authorList>
    </citation>
    <scope>NUCLEOTIDE SEQUENCE [LARGE SCALE GENOMIC DNA]</scope>
    <source>
        <strain evidence="4">JCM 32105</strain>
    </source>
</reference>
<dbReference type="InterPro" id="IPR038653">
    <property type="entry name" value="Put_CMD_sf"/>
</dbReference>